<comment type="similarity">
    <text evidence="2">Belongs to the nucleobase:cation symporter-2 (NCS2) (TC 2.A.40) family.</text>
</comment>
<gene>
    <name evidence="8" type="ORF">D9Q98_000238</name>
</gene>
<feature type="transmembrane region" description="Helical" evidence="7">
    <location>
        <begin position="323"/>
        <end position="341"/>
    </location>
</feature>
<accession>A0A9D4TZ05</accession>
<sequence length="601" mass="63877">MSIDGAHDFDEMKKEEAPAKKDLKYWTVGNYDWKYLCTPEWPWCRGSKGARAPPRFFGRDSWLGMLTATVMGLQHAMAMLAGLTTVPFLIGNNAVQNTVPGTPEYDEAIDTQQYLISAGLIICGICTMIQVTSIPLPFNRQIGAGILSVMGISFTTFAPANSTIAKLIAEGETFDEAYGKVLGTAAICGLVPIAISFLPHRAIKKLFPPVVCGVTIVLIGINLCGVGIKAWGGGAFCADNYKGLEVATDAPCFTLNATTNAYDPVFNPKTGDTSTCYFNVPINCLNGDVALPFGSPAFIGLGFAVFAMIVVLELFGSPFMRNVEVIIALLVGYMIAGIATYDGKKFVTGSKISAAPAITFLWVKTFPLAIYGPLVLPLLIVFIITSIETVGDVSATEEASFLSTSGPSHDKRVRGSLLNDGLSGIFSALATSLPLTTFAQNNGVISLTAVASRQAGWACAVWLFVLGVIAKFAAIITTIPDCVFGGMTTFLFANVIASGIKIIVGDRLTRRNRVILAFSLALGVGFCVGALTAILLNLLFPMETPMIVPAPTSKGLPIHQEPSFIRQGDDDDLTPPMQEAMSKYDSSVHANKDSPTGAVVV</sequence>
<comment type="caution">
    <text evidence="8">The sequence shown here is derived from an EMBL/GenBank/DDBJ whole genome shotgun (WGS) entry which is preliminary data.</text>
</comment>
<name>A0A9D4TZ05_CHLVU</name>
<feature type="transmembrane region" description="Helical" evidence="7">
    <location>
        <begin position="62"/>
        <end position="90"/>
    </location>
</feature>
<evidence type="ECO:0008006" key="10">
    <source>
        <dbReference type="Google" id="ProtNLM"/>
    </source>
</evidence>
<keyword evidence="3" id="KW-0813">Transport</keyword>
<feature type="transmembrane region" description="Helical" evidence="7">
    <location>
        <begin position="297"/>
        <end position="316"/>
    </location>
</feature>
<dbReference type="AlphaFoldDB" id="A0A9D4TZ05"/>
<evidence type="ECO:0000256" key="5">
    <source>
        <dbReference type="ARBA" id="ARBA00022989"/>
    </source>
</evidence>
<dbReference type="GO" id="GO:0005886">
    <property type="term" value="C:plasma membrane"/>
    <property type="evidence" value="ECO:0007669"/>
    <property type="project" value="TreeGrafter"/>
</dbReference>
<keyword evidence="5 7" id="KW-1133">Transmembrane helix</keyword>
<reference evidence="8" key="2">
    <citation type="submission" date="2020-11" db="EMBL/GenBank/DDBJ databases">
        <authorList>
            <person name="Cecchin M."/>
            <person name="Marcolungo L."/>
            <person name="Rossato M."/>
            <person name="Girolomoni L."/>
            <person name="Cosentino E."/>
            <person name="Cuine S."/>
            <person name="Li-Beisson Y."/>
            <person name="Delledonne M."/>
            <person name="Ballottari M."/>
        </authorList>
    </citation>
    <scope>NUCLEOTIDE SEQUENCE</scope>
    <source>
        <strain evidence="8">211/11P</strain>
        <tissue evidence="8">Whole cell</tissue>
    </source>
</reference>
<feature type="transmembrane region" description="Helical" evidence="7">
    <location>
        <begin position="177"/>
        <end position="198"/>
    </location>
</feature>
<feature type="transmembrane region" description="Helical" evidence="7">
    <location>
        <begin position="455"/>
        <end position="477"/>
    </location>
</feature>
<protein>
    <recommendedName>
        <fullName evidence="10">Uric acid-xanthine permease</fullName>
    </recommendedName>
</protein>
<keyword evidence="4 7" id="KW-0812">Transmembrane</keyword>
<organism evidence="8 9">
    <name type="scientific">Chlorella vulgaris</name>
    <name type="common">Green alga</name>
    <dbReference type="NCBI Taxonomy" id="3077"/>
    <lineage>
        <taxon>Eukaryota</taxon>
        <taxon>Viridiplantae</taxon>
        <taxon>Chlorophyta</taxon>
        <taxon>core chlorophytes</taxon>
        <taxon>Trebouxiophyceae</taxon>
        <taxon>Chlorellales</taxon>
        <taxon>Chlorellaceae</taxon>
        <taxon>Chlorella clade</taxon>
        <taxon>Chlorella</taxon>
    </lineage>
</organism>
<dbReference type="GO" id="GO:0042907">
    <property type="term" value="F:xanthine transmembrane transporter activity"/>
    <property type="evidence" value="ECO:0007669"/>
    <property type="project" value="TreeGrafter"/>
</dbReference>
<dbReference type="Proteomes" id="UP001055712">
    <property type="component" value="Unassembled WGS sequence"/>
</dbReference>
<feature type="transmembrane region" description="Helical" evidence="7">
    <location>
        <begin position="516"/>
        <end position="540"/>
    </location>
</feature>
<evidence type="ECO:0000256" key="2">
    <source>
        <dbReference type="ARBA" id="ARBA00008821"/>
    </source>
</evidence>
<proteinExistence type="inferred from homology"/>
<evidence type="ECO:0000256" key="6">
    <source>
        <dbReference type="ARBA" id="ARBA00023136"/>
    </source>
</evidence>
<comment type="subcellular location">
    <subcellularLocation>
        <location evidence="1">Membrane</location>
        <topology evidence="1">Multi-pass membrane protein</topology>
    </subcellularLocation>
</comment>
<dbReference type="PANTHER" id="PTHR42810">
    <property type="entry name" value="PURINE PERMEASE C1399.01C-RELATED"/>
    <property type="match status" value="1"/>
</dbReference>
<evidence type="ECO:0000256" key="3">
    <source>
        <dbReference type="ARBA" id="ARBA00022448"/>
    </source>
</evidence>
<feature type="transmembrane region" description="Helical" evidence="7">
    <location>
        <begin position="483"/>
        <end position="504"/>
    </location>
</feature>
<reference evidence="8" key="1">
    <citation type="journal article" date="2019" name="Plant J.">
        <title>Chlorella vulgaris genome assembly and annotation reveals the molecular basis for metabolic acclimation to high light conditions.</title>
        <authorList>
            <person name="Cecchin M."/>
            <person name="Marcolungo L."/>
            <person name="Rossato M."/>
            <person name="Girolomoni L."/>
            <person name="Cosentino E."/>
            <person name="Cuine S."/>
            <person name="Li-Beisson Y."/>
            <person name="Delledonne M."/>
            <person name="Ballottari M."/>
        </authorList>
    </citation>
    <scope>NUCLEOTIDE SEQUENCE</scope>
    <source>
        <strain evidence="8">211/11P</strain>
    </source>
</reference>
<dbReference type="OrthoDB" id="1641903at2759"/>
<feature type="transmembrane region" description="Helical" evidence="7">
    <location>
        <begin position="361"/>
        <end position="384"/>
    </location>
</feature>
<evidence type="ECO:0000256" key="4">
    <source>
        <dbReference type="ARBA" id="ARBA00022692"/>
    </source>
</evidence>
<evidence type="ECO:0000256" key="7">
    <source>
        <dbReference type="SAM" id="Phobius"/>
    </source>
</evidence>
<keyword evidence="6 7" id="KW-0472">Membrane</keyword>
<feature type="transmembrane region" description="Helical" evidence="7">
    <location>
        <begin position="144"/>
        <end position="165"/>
    </location>
</feature>
<keyword evidence="9" id="KW-1185">Reference proteome</keyword>
<evidence type="ECO:0000313" key="8">
    <source>
        <dbReference type="EMBL" id="KAI3437791.1"/>
    </source>
</evidence>
<evidence type="ECO:0000313" key="9">
    <source>
        <dbReference type="Proteomes" id="UP001055712"/>
    </source>
</evidence>
<dbReference type="InterPro" id="IPR006042">
    <property type="entry name" value="Xan_ur_permease"/>
</dbReference>
<dbReference type="Pfam" id="PF00860">
    <property type="entry name" value="Xan_ur_permease"/>
    <property type="match status" value="2"/>
</dbReference>
<dbReference type="PANTHER" id="PTHR42810:SF2">
    <property type="entry name" value="PURINE PERMEASE C1399.01C-RELATED"/>
    <property type="match status" value="1"/>
</dbReference>
<feature type="transmembrane region" description="Helical" evidence="7">
    <location>
        <begin position="210"/>
        <end position="231"/>
    </location>
</feature>
<evidence type="ECO:0000256" key="1">
    <source>
        <dbReference type="ARBA" id="ARBA00004141"/>
    </source>
</evidence>
<feature type="transmembrane region" description="Helical" evidence="7">
    <location>
        <begin position="114"/>
        <end position="132"/>
    </location>
</feature>
<dbReference type="EMBL" id="SIDB01000001">
    <property type="protein sequence ID" value="KAI3437791.1"/>
    <property type="molecule type" value="Genomic_DNA"/>
</dbReference>
<dbReference type="InterPro" id="IPR006043">
    <property type="entry name" value="NCS2"/>
</dbReference>
<dbReference type="NCBIfam" id="TIGR00801">
    <property type="entry name" value="ncs2"/>
    <property type="match status" value="1"/>
</dbReference>